<evidence type="ECO:0000256" key="1">
    <source>
        <dbReference type="SAM" id="Phobius"/>
    </source>
</evidence>
<dbReference type="GeneID" id="117642646"/>
<feature type="signal peptide" evidence="2">
    <location>
        <begin position="1"/>
        <end position="24"/>
    </location>
</feature>
<keyword evidence="1" id="KW-0812">Transmembrane</keyword>
<feature type="transmembrane region" description="Helical" evidence="1">
    <location>
        <begin position="136"/>
        <end position="156"/>
    </location>
</feature>
<evidence type="ECO:0000313" key="3">
    <source>
        <dbReference type="Proteomes" id="UP000515158"/>
    </source>
</evidence>
<reference evidence="4" key="1">
    <citation type="submission" date="2025-08" db="UniProtKB">
        <authorList>
            <consortium name="RefSeq"/>
        </authorList>
    </citation>
    <scope>IDENTIFICATION</scope>
    <source>
        <tissue evidence="4">Total insect</tissue>
    </source>
</reference>
<dbReference type="RefSeq" id="XP_034236948.1">
    <property type="nucleotide sequence ID" value="XM_034381057.1"/>
</dbReference>
<keyword evidence="1" id="KW-1133">Transmembrane helix</keyword>
<dbReference type="InParanoid" id="A0A6P8YBG2"/>
<sequence>MVSRTLLAALAVAAFLATIPASSADCMSSCQSAQTPCTVNCGTDEDCAVKCARTAIKCICDCKPAMTRTAPTSTSAAEARDAILRLSGTKSAITDLTKCMNDATADSPSCLFHCGTDVSCIQNCTNKMLDRMCTCGAASLQAGILVTLVALLSWFAQH</sequence>
<dbReference type="KEGG" id="tpal:117642646"/>
<feature type="chain" id="PRO_5028244499" evidence="2">
    <location>
        <begin position="25"/>
        <end position="158"/>
    </location>
</feature>
<dbReference type="Proteomes" id="UP000515158">
    <property type="component" value="Unplaced"/>
</dbReference>
<organism evidence="4">
    <name type="scientific">Thrips palmi</name>
    <name type="common">Melon thrips</name>
    <dbReference type="NCBI Taxonomy" id="161013"/>
    <lineage>
        <taxon>Eukaryota</taxon>
        <taxon>Metazoa</taxon>
        <taxon>Ecdysozoa</taxon>
        <taxon>Arthropoda</taxon>
        <taxon>Hexapoda</taxon>
        <taxon>Insecta</taxon>
        <taxon>Pterygota</taxon>
        <taxon>Neoptera</taxon>
        <taxon>Paraneoptera</taxon>
        <taxon>Thysanoptera</taxon>
        <taxon>Terebrantia</taxon>
        <taxon>Thripoidea</taxon>
        <taxon>Thripidae</taxon>
        <taxon>Thrips</taxon>
    </lineage>
</organism>
<keyword evidence="3" id="KW-1185">Reference proteome</keyword>
<accession>A0A6P8YBG2</accession>
<gene>
    <name evidence="4" type="primary">LOC117642646</name>
</gene>
<dbReference type="AlphaFoldDB" id="A0A6P8YBG2"/>
<keyword evidence="2" id="KW-0732">Signal</keyword>
<name>A0A6P8YBG2_THRPL</name>
<evidence type="ECO:0000256" key="2">
    <source>
        <dbReference type="SAM" id="SignalP"/>
    </source>
</evidence>
<protein>
    <submittedName>
        <fullName evidence="4">Uncharacterized protein LOC117642646</fullName>
    </submittedName>
</protein>
<evidence type="ECO:0000313" key="4">
    <source>
        <dbReference type="RefSeq" id="XP_034236948.1"/>
    </source>
</evidence>
<proteinExistence type="predicted"/>
<keyword evidence="1" id="KW-0472">Membrane</keyword>